<evidence type="ECO:0000256" key="1">
    <source>
        <dbReference type="ARBA" id="ARBA00004496"/>
    </source>
</evidence>
<dbReference type="Gene3D" id="3.40.50.2300">
    <property type="match status" value="1"/>
</dbReference>
<comment type="caution">
    <text evidence="11">The sequence shown here is derived from an EMBL/GenBank/DDBJ whole genome shotgun (WGS) entry which is preliminary data.</text>
</comment>
<feature type="modified residue" description="4-aspartylphosphate" evidence="8">
    <location>
        <position position="55"/>
    </location>
</feature>
<dbReference type="OrthoDB" id="342399at2"/>
<keyword evidence="4" id="KW-0902">Two-component regulatory system</keyword>
<dbReference type="PRINTS" id="PR00032">
    <property type="entry name" value="HTHARAC"/>
</dbReference>
<organism evidence="11 12">
    <name type="scientific">Gracilibacillus dipsosauri</name>
    <dbReference type="NCBI Taxonomy" id="178340"/>
    <lineage>
        <taxon>Bacteria</taxon>
        <taxon>Bacillati</taxon>
        <taxon>Bacillota</taxon>
        <taxon>Bacilli</taxon>
        <taxon>Bacillales</taxon>
        <taxon>Bacillaceae</taxon>
        <taxon>Gracilibacillus</taxon>
    </lineage>
</organism>
<dbReference type="Gene3D" id="1.10.10.60">
    <property type="entry name" value="Homeodomain-like"/>
    <property type="match status" value="2"/>
</dbReference>
<name>A0A317L1E0_9BACI</name>
<evidence type="ECO:0000256" key="3">
    <source>
        <dbReference type="ARBA" id="ARBA00022553"/>
    </source>
</evidence>
<dbReference type="PROSITE" id="PS00041">
    <property type="entry name" value="HTH_ARAC_FAMILY_1"/>
    <property type="match status" value="1"/>
</dbReference>
<dbReference type="InterPro" id="IPR020449">
    <property type="entry name" value="Tscrpt_reg_AraC-type_HTH"/>
</dbReference>
<dbReference type="SMART" id="SM00342">
    <property type="entry name" value="HTH_ARAC"/>
    <property type="match status" value="1"/>
</dbReference>
<evidence type="ECO:0000256" key="8">
    <source>
        <dbReference type="PROSITE-ProRule" id="PRU00169"/>
    </source>
</evidence>
<gene>
    <name evidence="11" type="ORF">DLJ74_05175</name>
</gene>
<evidence type="ECO:0000313" key="12">
    <source>
        <dbReference type="Proteomes" id="UP000245624"/>
    </source>
</evidence>
<dbReference type="InterPro" id="IPR018060">
    <property type="entry name" value="HTH_AraC"/>
</dbReference>
<feature type="domain" description="HTH araC/xylS-type" evidence="9">
    <location>
        <begin position="410"/>
        <end position="508"/>
    </location>
</feature>
<comment type="subcellular location">
    <subcellularLocation>
        <location evidence="1">Cytoplasm</location>
    </subcellularLocation>
</comment>
<dbReference type="PROSITE" id="PS01124">
    <property type="entry name" value="HTH_ARAC_FAMILY_2"/>
    <property type="match status" value="1"/>
</dbReference>
<keyword evidence="6" id="KW-0238">DNA-binding</keyword>
<evidence type="ECO:0000313" key="11">
    <source>
        <dbReference type="EMBL" id="PWU69373.1"/>
    </source>
</evidence>
<dbReference type="GO" id="GO:0000160">
    <property type="term" value="P:phosphorelay signal transduction system"/>
    <property type="evidence" value="ECO:0007669"/>
    <property type="project" value="UniProtKB-KW"/>
</dbReference>
<keyword evidence="2" id="KW-0963">Cytoplasm</keyword>
<dbReference type="GO" id="GO:0043565">
    <property type="term" value="F:sequence-specific DNA binding"/>
    <property type="evidence" value="ECO:0007669"/>
    <property type="project" value="InterPro"/>
</dbReference>
<dbReference type="InterPro" id="IPR051552">
    <property type="entry name" value="HptR"/>
</dbReference>
<evidence type="ECO:0000256" key="2">
    <source>
        <dbReference type="ARBA" id="ARBA00022490"/>
    </source>
</evidence>
<dbReference type="PANTHER" id="PTHR42713:SF3">
    <property type="entry name" value="TRANSCRIPTIONAL REGULATORY PROTEIN HPTR"/>
    <property type="match status" value="1"/>
</dbReference>
<dbReference type="RefSeq" id="WP_109983619.1">
    <property type="nucleotide sequence ID" value="NZ_QGTD01000005.1"/>
</dbReference>
<dbReference type="InterPro" id="IPR001789">
    <property type="entry name" value="Sig_transdc_resp-reg_receiver"/>
</dbReference>
<keyword evidence="3 8" id="KW-0597">Phosphoprotein</keyword>
<dbReference type="Proteomes" id="UP000245624">
    <property type="component" value="Unassembled WGS sequence"/>
</dbReference>
<proteinExistence type="predicted"/>
<dbReference type="CDD" id="cd17536">
    <property type="entry name" value="REC_YesN-like"/>
    <property type="match status" value="1"/>
</dbReference>
<dbReference type="GO" id="GO:0003700">
    <property type="term" value="F:DNA-binding transcription factor activity"/>
    <property type="evidence" value="ECO:0007669"/>
    <property type="project" value="InterPro"/>
</dbReference>
<dbReference type="Pfam" id="PF00072">
    <property type="entry name" value="Response_reg"/>
    <property type="match status" value="1"/>
</dbReference>
<dbReference type="InterPro" id="IPR009057">
    <property type="entry name" value="Homeodomain-like_sf"/>
</dbReference>
<evidence type="ECO:0000256" key="6">
    <source>
        <dbReference type="ARBA" id="ARBA00023125"/>
    </source>
</evidence>
<keyword evidence="7" id="KW-0804">Transcription</keyword>
<evidence type="ECO:0008006" key="13">
    <source>
        <dbReference type="Google" id="ProtNLM"/>
    </source>
</evidence>
<keyword evidence="12" id="KW-1185">Reference proteome</keyword>
<dbReference type="PROSITE" id="PS50110">
    <property type="entry name" value="RESPONSE_REGULATORY"/>
    <property type="match status" value="1"/>
</dbReference>
<dbReference type="AlphaFoldDB" id="A0A317L1E0"/>
<dbReference type="InterPro" id="IPR011006">
    <property type="entry name" value="CheY-like_superfamily"/>
</dbReference>
<evidence type="ECO:0000259" key="9">
    <source>
        <dbReference type="PROSITE" id="PS01124"/>
    </source>
</evidence>
<evidence type="ECO:0000256" key="5">
    <source>
        <dbReference type="ARBA" id="ARBA00023015"/>
    </source>
</evidence>
<evidence type="ECO:0000256" key="4">
    <source>
        <dbReference type="ARBA" id="ARBA00023012"/>
    </source>
</evidence>
<dbReference type="GO" id="GO:0005737">
    <property type="term" value="C:cytoplasm"/>
    <property type="evidence" value="ECO:0007669"/>
    <property type="project" value="UniProtKB-SubCell"/>
</dbReference>
<sequence>MYKVFLVDDDHYVRKGMMKLVDWQYYGFSICGDAANGEDALEQIMIEPPDLVITDIRMPVIDGLDLIESLNEKLSTTPYFIVISGYNDFKYAQKALRYGVQDFILKPIDHEEIQQTLKKVVTKLETEKRTKKYKEKMLTVTLVKGLLQEQDNLLTSDSQHLMFCHANQFTAIIIEVNGINKDAYHIYTKTDGFLEQYTYSESTALFELSPGKYFLCITDLFLTRNDIELQTFIDNLYHFLDMDGIFIYVGITIKQLSEIKKSFQSVNQTIQYKYIDLHTNIFLYQKLQHLPIYNEDLEAAFYTKLRELIEEHHMDGIKEAVKEMMALFNKKRMTADAIHHVINRVIHDVLDLLRGSLGEEQRISNVKQIIEWERVPLTAIQLQSLVTDFLVESSKTLCSCYQNNVHATIHEIKKYISTHFDQELTLKSIANKFYMNPVYMGQLFKKTYGVYFKDFLLKLRIDEAKKLLRQTDMRVYEIAEKVGFNNSDYFVTQFEKMAGKTPSQYRKFIITRGMK</sequence>
<dbReference type="SUPFAM" id="SSF46689">
    <property type="entry name" value="Homeodomain-like"/>
    <property type="match status" value="2"/>
</dbReference>
<dbReference type="SUPFAM" id="SSF52172">
    <property type="entry name" value="CheY-like"/>
    <property type="match status" value="1"/>
</dbReference>
<protein>
    <recommendedName>
        <fullName evidence="13">DNA-binding response regulator</fullName>
    </recommendedName>
</protein>
<dbReference type="InterPro" id="IPR018062">
    <property type="entry name" value="HTH_AraC-typ_CS"/>
</dbReference>
<evidence type="ECO:0000256" key="7">
    <source>
        <dbReference type="ARBA" id="ARBA00023163"/>
    </source>
</evidence>
<dbReference type="PANTHER" id="PTHR42713">
    <property type="entry name" value="HISTIDINE KINASE-RELATED"/>
    <property type="match status" value="1"/>
</dbReference>
<dbReference type="Pfam" id="PF12833">
    <property type="entry name" value="HTH_18"/>
    <property type="match status" value="1"/>
</dbReference>
<accession>A0A317L1E0</accession>
<keyword evidence="5" id="KW-0805">Transcription regulation</keyword>
<feature type="domain" description="Response regulatory" evidence="10">
    <location>
        <begin position="3"/>
        <end position="121"/>
    </location>
</feature>
<dbReference type="EMBL" id="QGTD01000005">
    <property type="protein sequence ID" value="PWU69373.1"/>
    <property type="molecule type" value="Genomic_DNA"/>
</dbReference>
<reference evidence="11 12" key="1">
    <citation type="submission" date="2018-05" db="EMBL/GenBank/DDBJ databases">
        <title>Genomic analysis of Gracilibacillus dipsosauri DD1 reveals novel features of a salt-tolerant amylase.</title>
        <authorList>
            <person name="Deutch C.E."/>
            <person name="Yang S."/>
        </authorList>
    </citation>
    <scope>NUCLEOTIDE SEQUENCE [LARGE SCALE GENOMIC DNA]</scope>
    <source>
        <strain evidence="11 12">DD1</strain>
    </source>
</reference>
<dbReference type="SMART" id="SM00448">
    <property type="entry name" value="REC"/>
    <property type="match status" value="1"/>
</dbReference>
<evidence type="ECO:0000259" key="10">
    <source>
        <dbReference type="PROSITE" id="PS50110"/>
    </source>
</evidence>